<dbReference type="AlphaFoldDB" id="A0A8X8WG42"/>
<comment type="similarity">
    <text evidence="1">Belongs to the iron-sulfur cluster assembly SufBD family.</text>
</comment>
<proteinExistence type="inferred from homology"/>
<dbReference type="InterPro" id="IPR055346">
    <property type="entry name" value="Fe-S_cluster_assembly_SufBD"/>
</dbReference>
<dbReference type="InterPro" id="IPR010231">
    <property type="entry name" value="SUF_FeS_clus_asmbl_SufB"/>
</dbReference>
<feature type="region of interest" description="Disordered" evidence="2">
    <location>
        <begin position="75"/>
        <end position="120"/>
    </location>
</feature>
<evidence type="ECO:0000259" key="4">
    <source>
        <dbReference type="Pfam" id="PF19295"/>
    </source>
</evidence>
<comment type="caution">
    <text evidence="5">The sequence shown here is derived from an EMBL/GenBank/DDBJ whole genome shotgun (WGS) entry which is preliminary data.</text>
</comment>
<dbReference type="InterPro" id="IPR037284">
    <property type="entry name" value="SUF_FeS_clus_asmbl_SufBD_sf"/>
</dbReference>
<evidence type="ECO:0000313" key="5">
    <source>
        <dbReference type="EMBL" id="KAG6394075.1"/>
    </source>
</evidence>
<dbReference type="NCBIfam" id="NF008773">
    <property type="entry name" value="PRK11814.1"/>
    <property type="match status" value="1"/>
</dbReference>
<dbReference type="InterPro" id="IPR000825">
    <property type="entry name" value="SUF_FeS_clus_asmbl_SufBD_core"/>
</dbReference>
<dbReference type="PANTHER" id="PTHR30508">
    <property type="entry name" value="FES CLUSTER ASSEMBLY PROTEIN SUF"/>
    <property type="match status" value="1"/>
</dbReference>
<evidence type="ECO:0008006" key="7">
    <source>
        <dbReference type="Google" id="ProtNLM"/>
    </source>
</evidence>
<dbReference type="EMBL" id="PNBA02000017">
    <property type="protein sequence ID" value="KAG6394075.1"/>
    <property type="molecule type" value="Genomic_DNA"/>
</dbReference>
<name>A0A8X8WG42_SALSN</name>
<dbReference type="Proteomes" id="UP000298416">
    <property type="component" value="Unassembled WGS sequence"/>
</dbReference>
<evidence type="ECO:0000256" key="1">
    <source>
        <dbReference type="ARBA" id="ARBA00043967"/>
    </source>
</evidence>
<gene>
    <name evidence="5" type="ORF">SASPL_144654</name>
</gene>
<keyword evidence="6" id="KW-1185">Reference proteome</keyword>
<evidence type="ECO:0000313" key="6">
    <source>
        <dbReference type="Proteomes" id="UP000298416"/>
    </source>
</evidence>
<dbReference type="NCBIfam" id="TIGR01980">
    <property type="entry name" value="sufB"/>
    <property type="match status" value="1"/>
</dbReference>
<dbReference type="GO" id="GO:0016226">
    <property type="term" value="P:iron-sulfur cluster assembly"/>
    <property type="evidence" value="ECO:0007669"/>
    <property type="project" value="InterPro"/>
</dbReference>
<feature type="domain" description="SUF system FeS cluster assembly SufBD N-terminal" evidence="4">
    <location>
        <begin position="250"/>
        <end position="315"/>
    </location>
</feature>
<sequence>MKFNSENYERRLMLLNFDKNNNLEKINFHLHLELVSPPNSGPPQSDRMASLLTNGISPFSSQHVSEFPKSPLLHSIPKTPILRNPNSRTSLKIRADVGYEPKTTVDSPGKNSSSNDDDPLQKFLKRDYKWGFTQEIDSFTIPKGLSEETVRLISSRKNEPDWMLEFRLKSYEKFAKMKEPSWSDNQYPKINFQDICYYSEPKKKPTLNSLDEADPELVMYFEKLGIPLNERNRLANVAVDAVLDSVSIATTHRKTLEKSGVIFCSISEAIKEYPDLIREYLGRVVPADDNFYAALNAAVFSDGSFVYVPKNTKCPMQISTYFRINAMETGQFERTLIVAEEGSFVEYLEGCTAPSYDTNQLHAAVVELYCHAGAEIKYSTVQNWYAGDEDGKGGIFNFVTKRGLCAGSRSKISWTQVETGSAITWKYPSVVLEGDDSVGEFYSVALTNNCQQADTGTKMIHKGKNTRSRIISKGISAGRSRNCYRGLVQVMSGADNAKNSSQCDSMLIGDKAAANTYPYIQAKNPSARIEHEATTSKIGEDQLFYFQQRGIDYEKAMAAMISGFCRDVFNELPDEFGAEMKMVVMNKPYAYAKMESEDEEEVKHRRAQFLIYKSLQKADGRKRPSWPRVKMFKLKIKIGRRLKKGFSLFSSNHIASLIKSCKHLLLAKNEPVTLF</sequence>
<dbReference type="InterPro" id="IPR045595">
    <property type="entry name" value="SufBD_N"/>
</dbReference>
<feature type="domain" description="SUF system FeS cluster assembly SufBD core" evidence="3">
    <location>
        <begin position="322"/>
        <end position="564"/>
    </location>
</feature>
<reference evidence="5" key="1">
    <citation type="submission" date="2018-01" db="EMBL/GenBank/DDBJ databases">
        <authorList>
            <person name="Mao J.F."/>
        </authorList>
    </citation>
    <scope>NUCLEOTIDE SEQUENCE</scope>
    <source>
        <strain evidence="5">Huo1</strain>
        <tissue evidence="5">Leaf</tissue>
    </source>
</reference>
<dbReference type="PANTHER" id="PTHR30508:SF1">
    <property type="entry name" value="UPF0051 PROTEIN ABCI8, CHLOROPLASTIC-RELATED"/>
    <property type="match status" value="1"/>
</dbReference>
<evidence type="ECO:0000256" key="2">
    <source>
        <dbReference type="SAM" id="MobiDB-lite"/>
    </source>
</evidence>
<feature type="compositionally biased region" description="Polar residues" evidence="2">
    <location>
        <begin position="104"/>
        <end position="114"/>
    </location>
</feature>
<evidence type="ECO:0000259" key="3">
    <source>
        <dbReference type="Pfam" id="PF01458"/>
    </source>
</evidence>
<reference evidence="5" key="2">
    <citation type="submission" date="2020-08" db="EMBL/GenBank/DDBJ databases">
        <title>Plant Genome Project.</title>
        <authorList>
            <person name="Zhang R.-G."/>
        </authorList>
    </citation>
    <scope>NUCLEOTIDE SEQUENCE</scope>
    <source>
        <strain evidence="5">Huo1</strain>
        <tissue evidence="5">Leaf</tissue>
    </source>
</reference>
<dbReference type="Pfam" id="PF01458">
    <property type="entry name" value="SUFBD_core"/>
    <property type="match status" value="1"/>
</dbReference>
<dbReference type="Pfam" id="PF19295">
    <property type="entry name" value="SufBD_N"/>
    <property type="match status" value="1"/>
</dbReference>
<organism evidence="5">
    <name type="scientific">Salvia splendens</name>
    <name type="common">Scarlet sage</name>
    <dbReference type="NCBI Taxonomy" id="180675"/>
    <lineage>
        <taxon>Eukaryota</taxon>
        <taxon>Viridiplantae</taxon>
        <taxon>Streptophyta</taxon>
        <taxon>Embryophyta</taxon>
        <taxon>Tracheophyta</taxon>
        <taxon>Spermatophyta</taxon>
        <taxon>Magnoliopsida</taxon>
        <taxon>eudicotyledons</taxon>
        <taxon>Gunneridae</taxon>
        <taxon>Pentapetalae</taxon>
        <taxon>asterids</taxon>
        <taxon>lamiids</taxon>
        <taxon>Lamiales</taxon>
        <taxon>Lamiaceae</taxon>
        <taxon>Nepetoideae</taxon>
        <taxon>Mentheae</taxon>
        <taxon>Salviinae</taxon>
        <taxon>Salvia</taxon>
        <taxon>Salvia subgen. Calosphace</taxon>
        <taxon>core Calosphace</taxon>
    </lineage>
</organism>
<accession>A0A8X8WG42</accession>
<protein>
    <recommendedName>
        <fullName evidence="7">Fe-S cluster assembly protein SufB</fullName>
    </recommendedName>
</protein>
<dbReference type="SUPFAM" id="SSF101960">
    <property type="entry name" value="Stabilizer of iron transporter SufD"/>
    <property type="match status" value="1"/>
</dbReference>